<name>A0A061FV39_THECC</name>
<protein>
    <submittedName>
        <fullName evidence="1">Uncharacterized protein</fullName>
    </submittedName>
</protein>
<dbReference type="AlphaFoldDB" id="A0A061FV39"/>
<evidence type="ECO:0000313" key="2">
    <source>
        <dbReference type="Proteomes" id="UP000026915"/>
    </source>
</evidence>
<organism evidence="1 2">
    <name type="scientific">Theobroma cacao</name>
    <name type="common">Cacao</name>
    <name type="synonym">Cocoa</name>
    <dbReference type="NCBI Taxonomy" id="3641"/>
    <lineage>
        <taxon>Eukaryota</taxon>
        <taxon>Viridiplantae</taxon>
        <taxon>Streptophyta</taxon>
        <taxon>Embryophyta</taxon>
        <taxon>Tracheophyta</taxon>
        <taxon>Spermatophyta</taxon>
        <taxon>Magnoliopsida</taxon>
        <taxon>eudicotyledons</taxon>
        <taxon>Gunneridae</taxon>
        <taxon>Pentapetalae</taxon>
        <taxon>rosids</taxon>
        <taxon>malvids</taxon>
        <taxon>Malvales</taxon>
        <taxon>Malvaceae</taxon>
        <taxon>Byttnerioideae</taxon>
        <taxon>Theobroma</taxon>
    </lineage>
</organism>
<proteinExistence type="predicted"/>
<evidence type="ECO:0000313" key="1">
    <source>
        <dbReference type="EMBL" id="EOY21410.1"/>
    </source>
</evidence>
<dbReference type="HOGENOM" id="CLU_2431407_0_0_1"/>
<gene>
    <name evidence="1" type="ORF">TCM_012920</name>
</gene>
<dbReference type="Gramene" id="EOY21410">
    <property type="protein sequence ID" value="EOY21410"/>
    <property type="gene ID" value="TCM_012920"/>
</dbReference>
<accession>A0A061FV39</accession>
<dbReference type="EMBL" id="CM001881">
    <property type="protein sequence ID" value="EOY21410.1"/>
    <property type="molecule type" value="Genomic_DNA"/>
</dbReference>
<reference evidence="1 2" key="1">
    <citation type="journal article" date="2013" name="Genome Biol.">
        <title>The genome sequence of the most widely cultivated cacao type and its use to identify candidate genes regulating pod color.</title>
        <authorList>
            <person name="Motamayor J.C."/>
            <person name="Mockaitis K."/>
            <person name="Schmutz J."/>
            <person name="Haiminen N."/>
            <person name="Iii D.L."/>
            <person name="Cornejo O."/>
            <person name="Findley S.D."/>
            <person name="Zheng P."/>
            <person name="Utro F."/>
            <person name="Royaert S."/>
            <person name="Saski C."/>
            <person name="Jenkins J."/>
            <person name="Podicheti R."/>
            <person name="Zhao M."/>
            <person name="Scheffler B.E."/>
            <person name="Stack J.C."/>
            <person name="Feltus F.A."/>
            <person name="Mustiga G.M."/>
            <person name="Amores F."/>
            <person name="Phillips W."/>
            <person name="Marelli J.P."/>
            <person name="May G.D."/>
            <person name="Shapiro H."/>
            <person name="Ma J."/>
            <person name="Bustamante C.D."/>
            <person name="Schnell R.J."/>
            <person name="Main D."/>
            <person name="Gilbert D."/>
            <person name="Parida L."/>
            <person name="Kuhn D.N."/>
        </authorList>
    </citation>
    <scope>NUCLEOTIDE SEQUENCE [LARGE SCALE GENOMIC DNA]</scope>
    <source>
        <strain evidence="2">cv. Matina 1-6</strain>
    </source>
</reference>
<sequence length="91" mass="10191">MLMWYLFILIDVDGIDEIRRQNDELVYVFYLELGSEIPVCSTSKCPSLVKRTVWCIEDKSALAAPLGRKGKALPSPANVTSFGNPFSNYTS</sequence>
<dbReference type="Proteomes" id="UP000026915">
    <property type="component" value="Chromosome 3"/>
</dbReference>
<keyword evidence="2" id="KW-1185">Reference proteome</keyword>
<dbReference type="InParanoid" id="A0A061FV39"/>